<name>A0A6C0E2B4_9ZZZZ</name>
<keyword evidence="1" id="KW-0812">Transmembrane</keyword>
<accession>A0A6C0E2B4</accession>
<feature type="transmembrane region" description="Helical" evidence="1">
    <location>
        <begin position="202"/>
        <end position="224"/>
    </location>
</feature>
<feature type="transmembrane region" description="Helical" evidence="1">
    <location>
        <begin position="231"/>
        <end position="252"/>
    </location>
</feature>
<dbReference type="EMBL" id="MN739721">
    <property type="protein sequence ID" value="QHT22872.1"/>
    <property type="molecule type" value="Genomic_DNA"/>
</dbReference>
<dbReference type="Gene3D" id="2.170.16.10">
    <property type="entry name" value="Hedgehog/Intein (Hint) domain"/>
    <property type="match status" value="1"/>
</dbReference>
<evidence type="ECO:0008006" key="3">
    <source>
        <dbReference type="Google" id="ProtNLM"/>
    </source>
</evidence>
<keyword evidence="1" id="KW-0472">Membrane</keyword>
<reference evidence="2" key="1">
    <citation type="journal article" date="2020" name="Nature">
        <title>Giant virus diversity and host interactions through global metagenomics.</title>
        <authorList>
            <person name="Schulz F."/>
            <person name="Roux S."/>
            <person name="Paez-Espino D."/>
            <person name="Jungbluth S."/>
            <person name="Walsh D.A."/>
            <person name="Denef V.J."/>
            <person name="McMahon K.D."/>
            <person name="Konstantinidis K.T."/>
            <person name="Eloe-Fadrosh E.A."/>
            <person name="Kyrpides N.C."/>
            <person name="Woyke T."/>
        </authorList>
    </citation>
    <scope>NUCLEOTIDE SEQUENCE</scope>
    <source>
        <strain evidence="2">GVMAG-M-3300023179-114</strain>
    </source>
</reference>
<evidence type="ECO:0000313" key="2">
    <source>
        <dbReference type="EMBL" id="QHT22872.1"/>
    </source>
</evidence>
<sequence>MNTNSEKDILNSVDKINKLYDKLTYLDVYGNSVVIFIIITLFVFLVHSYCIVMLNAQIVKNDWVNQRCNPRVIPFVGFINKPDNKSIVDFTGENFNYCIQSILTNITGFAVQPLNYLISSVSAVFNSFQTAINAIREFMSKLRTNVQNIAEETLNRILNIMIPLQQIFIGIKDSMSKVQGILTAGLYTTLGAYYGLKSLMGAIVQIIIIILLILAAVIMGLWLFPFTWSMAITLTAVFVGVSIPLAILVLFMTEVLHIQTAGVPGIPSPSCFDKDTMIQMNDGTFKPIIDIRVGDVLHGSNVVTAKIKVTSKGQKMYNLNGVVLSESHVVKYKDSWVSVYVHPDKKPIEVYKDTHLYCLNTLYKKIMINGMIFTDWDEIYEDRLDKILNINKIGTYENIPFLYKGFLAGTKVDVNNLEKTIEEVEIGDKIKGDVVYGIVELGSLETFNKDNLINVAEVKSLNSLPPKTKVYHLLTHSKKFTIEGNIFNDFNFCIDSNL</sequence>
<dbReference type="SUPFAM" id="SSF51294">
    <property type="entry name" value="Hedgehog/intein (Hint) domain"/>
    <property type="match status" value="1"/>
</dbReference>
<dbReference type="AlphaFoldDB" id="A0A6C0E2B4"/>
<keyword evidence="1" id="KW-1133">Transmembrane helix</keyword>
<feature type="transmembrane region" description="Helical" evidence="1">
    <location>
        <begin position="28"/>
        <end position="52"/>
    </location>
</feature>
<protein>
    <recommendedName>
        <fullName evidence="3">Vint domain-containing protein</fullName>
    </recommendedName>
</protein>
<organism evidence="2">
    <name type="scientific">viral metagenome</name>
    <dbReference type="NCBI Taxonomy" id="1070528"/>
    <lineage>
        <taxon>unclassified sequences</taxon>
        <taxon>metagenomes</taxon>
        <taxon>organismal metagenomes</taxon>
    </lineage>
</organism>
<proteinExistence type="predicted"/>
<dbReference type="InterPro" id="IPR036844">
    <property type="entry name" value="Hint_dom_sf"/>
</dbReference>
<evidence type="ECO:0000256" key="1">
    <source>
        <dbReference type="SAM" id="Phobius"/>
    </source>
</evidence>